<dbReference type="OrthoDB" id="5432655at2"/>
<dbReference type="KEGG" id="dsf:UWK_00202"/>
<keyword evidence="2" id="KW-1185">Reference proteome</keyword>
<accession>M1NZT0</accession>
<protein>
    <submittedName>
        <fullName evidence="1">Uncharacterized protein</fullName>
    </submittedName>
</protein>
<evidence type="ECO:0000313" key="1">
    <source>
        <dbReference type="EMBL" id="AGF76788.1"/>
    </source>
</evidence>
<dbReference type="AlphaFoldDB" id="M1NZT0"/>
<reference evidence="2" key="1">
    <citation type="journal article" date="2013" name="Stand. Genomic Sci.">
        <title>Complete genome sequence of Desulfocapsa sulfexigens, a marine deltaproteobacterium specialized in disproportionating inorganic sulfur compounds.</title>
        <authorList>
            <person name="Finster K.W."/>
            <person name="Kjeldsen K.U."/>
            <person name="Kube M."/>
            <person name="Reinhardt R."/>
            <person name="Mussmann M."/>
            <person name="Amann R."/>
            <person name="Schreiber L."/>
        </authorList>
    </citation>
    <scope>NUCLEOTIDE SEQUENCE [LARGE SCALE GENOMIC DNA]</scope>
    <source>
        <strain evidence="2">DSM 10523 / SB164P1</strain>
    </source>
</reference>
<sequence length="60" mass="6801">MKNTNIIKNPDPQRVAILRSLPLEIKETLTGEEAAAFINNEPLSETLYEKLKDHLLPAEE</sequence>
<dbReference type="HOGENOM" id="CLU_205772_0_0_7"/>
<organism evidence="1 2">
    <name type="scientific">Desulfocapsa sulfexigens (strain DSM 10523 / SB164P1)</name>
    <dbReference type="NCBI Taxonomy" id="1167006"/>
    <lineage>
        <taxon>Bacteria</taxon>
        <taxon>Pseudomonadati</taxon>
        <taxon>Thermodesulfobacteriota</taxon>
        <taxon>Desulfobulbia</taxon>
        <taxon>Desulfobulbales</taxon>
        <taxon>Desulfocapsaceae</taxon>
        <taxon>Desulfocapsa</taxon>
    </lineage>
</organism>
<dbReference type="RefSeq" id="WP_015402487.1">
    <property type="nucleotide sequence ID" value="NC_020304.1"/>
</dbReference>
<dbReference type="Proteomes" id="UP000011721">
    <property type="component" value="Chromosome"/>
</dbReference>
<proteinExistence type="predicted"/>
<dbReference type="EMBL" id="CP003985">
    <property type="protein sequence ID" value="AGF76788.1"/>
    <property type="molecule type" value="Genomic_DNA"/>
</dbReference>
<evidence type="ECO:0000313" key="2">
    <source>
        <dbReference type="Proteomes" id="UP000011721"/>
    </source>
</evidence>
<name>M1NZT0_DESSD</name>
<gene>
    <name evidence="1" type="ordered locus">UWK_00202</name>
</gene>